<dbReference type="EMBL" id="CP064030">
    <property type="protein sequence ID" value="QRN55233.1"/>
    <property type="molecule type" value="Genomic_DNA"/>
</dbReference>
<reference evidence="1 2" key="1">
    <citation type="submission" date="2020-10" db="EMBL/GenBank/DDBJ databases">
        <title>Phylogeny of dyella-like bacteria.</title>
        <authorList>
            <person name="Fu J."/>
        </authorList>
    </citation>
    <scope>NUCLEOTIDE SEQUENCE [LARGE SCALE GENOMIC DNA]</scope>
    <source>
        <strain evidence="1 2">DHOB09</strain>
    </source>
</reference>
<organism evidence="1 2">
    <name type="scientific">Dyella caseinilytica</name>
    <dbReference type="NCBI Taxonomy" id="1849581"/>
    <lineage>
        <taxon>Bacteria</taxon>
        <taxon>Pseudomonadati</taxon>
        <taxon>Pseudomonadota</taxon>
        <taxon>Gammaproteobacteria</taxon>
        <taxon>Lysobacterales</taxon>
        <taxon>Rhodanobacteraceae</taxon>
        <taxon>Dyella</taxon>
    </lineage>
</organism>
<accession>A0ABX7GZ69</accession>
<protein>
    <submittedName>
        <fullName evidence="1">Uncharacterized protein</fullName>
    </submittedName>
</protein>
<dbReference type="RefSeq" id="WP_188798801.1">
    <property type="nucleotide sequence ID" value="NZ_BMIZ01000001.1"/>
</dbReference>
<gene>
    <name evidence="1" type="ORF">ISN74_07860</name>
</gene>
<proteinExistence type="predicted"/>
<evidence type="ECO:0000313" key="1">
    <source>
        <dbReference type="EMBL" id="QRN55233.1"/>
    </source>
</evidence>
<dbReference type="Proteomes" id="UP000663181">
    <property type="component" value="Chromosome"/>
</dbReference>
<keyword evidence="2" id="KW-1185">Reference proteome</keyword>
<name>A0ABX7GZ69_9GAMM</name>
<evidence type="ECO:0000313" key="2">
    <source>
        <dbReference type="Proteomes" id="UP000663181"/>
    </source>
</evidence>
<sequence>MIQRLRDWLHERTIRRIGNEMLAAMGRDDNLTAGYLCQAHIKAIKARSPQQIARMERARELR</sequence>